<keyword evidence="2" id="KW-1185">Reference proteome</keyword>
<dbReference type="Proteomes" id="UP000579945">
    <property type="component" value="Unassembled WGS sequence"/>
</dbReference>
<protein>
    <submittedName>
        <fullName evidence="1">Uncharacterized protein</fullName>
    </submittedName>
</protein>
<sequence>MTTHTGAALIGARPIGSSGVERLWGTPVVIESLDLADIVMPNITAPDPVGEPFEVIPASAVLNNEEALRAELLTSMAALAAGQGLLEPSGLELEIQVWRGGFDRPAFSVGAEAIAWCVLAASEPINQESGAIALTDPRPAGPQTAMPGLPWGRQFVIRCTAGAHAAAPGWLTCSVVPLEQSQSALVAVATSLR</sequence>
<dbReference type="RefSeq" id="WP_183662500.1">
    <property type="nucleotide sequence ID" value="NZ_BAAAXX010000059.1"/>
</dbReference>
<dbReference type="AlphaFoldDB" id="A0A7W5YDT1"/>
<gene>
    <name evidence="1" type="ORF">FHR33_009744</name>
</gene>
<reference evidence="1 2" key="1">
    <citation type="submission" date="2020-08" db="EMBL/GenBank/DDBJ databases">
        <title>Sequencing the genomes of 1000 actinobacteria strains.</title>
        <authorList>
            <person name="Klenk H.-P."/>
        </authorList>
    </citation>
    <scope>NUCLEOTIDE SEQUENCE [LARGE SCALE GENOMIC DNA]</scope>
    <source>
        <strain evidence="1 2">DSM 44320</strain>
    </source>
</reference>
<comment type="caution">
    <text evidence="1">The sequence shown here is derived from an EMBL/GenBank/DDBJ whole genome shotgun (WGS) entry which is preliminary data.</text>
</comment>
<proteinExistence type="predicted"/>
<name>A0A7W5YDT1_9ACTN</name>
<dbReference type="EMBL" id="JACIBV010000003">
    <property type="protein sequence ID" value="MBB3733791.1"/>
    <property type="molecule type" value="Genomic_DNA"/>
</dbReference>
<dbReference type="GeneID" id="95395718"/>
<organism evidence="1 2">
    <name type="scientific">Nonomuraea dietziae</name>
    <dbReference type="NCBI Taxonomy" id="65515"/>
    <lineage>
        <taxon>Bacteria</taxon>
        <taxon>Bacillati</taxon>
        <taxon>Actinomycetota</taxon>
        <taxon>Actinomycetes</taxon>
        <taxon>Streptosporangiales</taxon>
        <taxon>Streptosporangiaceae</taxon>
        <taxon>Nonomuraea</taxon>
    </lineage>
</organism>
<evidence type="ECO:0000313" key="1">
    <source>
        <dbReference type="EMBL" id="MBB3733791.1"/>
    </source>
</evidence>
<accession>A0A7W5YDT1</accession>
<evidence type="ECO:0000313" key="2">
    <source>
        <dbReference type="Proteomes" id="UP000579945"/>
    </source>
</evidence>